<name>A0ABD0JFY2_9CAEN</name>
<comment type="caution">
    <text evidence="2">The sequence shown here is derived from an EMBL/GenBank/DDBJ whole genome shotgun (WGS) entry which is preliminary data.</text>
</comment>
<evidence type="ECO:0000313" key="2">
    <source>
        <dbReference type="EMBL" id="KAK7473775.1"/>
    </source>
</evidence>
<evidence type="ECO:0000256" key="1">
    <source>
        <dbReference type="SAM" id="MobiDB-lite"/>
    </source>
</evidence>
<accession>A0ABD0JFY2</accession>
<feature type="compositionally biased region" description="Low complexity" evidence="1">
    <location>
        <begin position="150"/>
        <end position="166"/>
    </location>
</feature>
<dbReference type="EMBL" id="JACVVK020000458">
    <property type="protein sequence ID" value="KAK7473775.1"/>
    <property type="molecule type" value="Genomic_DNA"/>
</dbReference>
<dbReference type="AlphaFoldDB" id="A0ABD0JFY2"/>
<organism evidence="2 3">
    <name type="scientific">Batillaria attramentaria</name>
    <dbReference type="NCBI Taxonomy" id="370345"/>
    <lineage>
        <taxon>Eukaryota</taxon>
        <taxon>Metazoa</taxon>
        <taxon>Spiralia</taxon>
        <taxon>Lophotrochozoa</taxon>
        <taxon>Mollusca</taxon>
        <taxon>Gastropoda</taxon>
        <taxon>Caenogastropoda</taxon>
        <taxon>Sorbeoconcha</taxon>
        <taxon>Cerithioidea</taxon>
        <taxon>Batillariidae</taxon>
        <taxon>Batillaria</taxon>
    </lineage>
</organism>
<reference evidence="2 3" key="1">
    <citation type="journal article" date="2023" name="Sci. Data">
        <title>Genome assembly of the Korean intertidal mud-creeper Batillaria attramentaria.</title>
        <authorList>
            <person name="Patra A.K."/>
            <person name="Ho P.T."/>
            <person name="Jun S."/>
            <person name="Lee S.J."/>
            <person name="Kim Y."/>
            <person name="Won Y.J."/>
        </authorList>
    </citation>
    <scope>NUCLEOTIDE SEQUENCE [LARGE SCALE GENOMIC DNA]</scope>
    <source>
        <strain evidence="2">Wonlab-2016</strain>
    </source>
</reference>
<protein>
    <recommendedName>
        <fullName evidence="4">Reverse transcriptase domain-containing protein</fullName>
    </recommendedName>
</protein>
<feature type="region of interest" description="Disordered" evidence="1">
    <location>
        <begin position="143"/>
        <end position="166"/>
    </location>
</feature>
<evidence type="ECO:0000313" key="3">
    <source>
        <dbReference type="Proteomes" id="UP001519460"/>
    </source>
</evidence>
<dbReference type="Proteomes" id="UP001519460">
    <property type="component" value="Unassembled WGS sequence"/>
</dbReference>
<keyword evidence="3" id="KW-1185">Reference proteome</keyword>
<sequence length="166" mass="18306">MPGDKNDHPTMPDIQITSAGVDKLLQGQDPAKAPDNIAPRVQELVVAHYYTRHRTCTTRLETSLGSKYIVVGNVTRHLDASHIFTCHHSGFKCNRSCETRRPEYSEHLSCNLEKGLQTDLVIMDFAQAFNCVNHSLLISTSSTTMGSEATRTGGSRTSCRTGSRLV</sequence>
<gene>
    <name evidence="2" type="ORF">BaRGS_00034998</name>
</gene>
<evidence type="ECO:0008006" key="4">
    <source>
        <dbReference type="Google" id="ProtNLM"/>
    </source>
</evidence>
<proteinExistence type="predicted"/>